<accession>A0A2P2PH68</accession>
<reference evidence="1" key="1">
    <citation type="submission" date="2018-02" db="EMBL/GenBank/DDBJ databases">
        <title>Rhizophora mucronata_Transcriptome.</title>
        <authorList>
            <person name="Meera S.P."/>
            <person name="Sreeshan A."/>
            <person name="Augustine A."/>
        </authorList>
    </citation>
    <scope>NUCLEOTIDE SEQUENCE</scope>
    <source>
        <tissue evidence="1">Leaf</tissue>
    </source>
</reference>
<dbReference type="EMBL" id="GGEC01073650">
    <property type="protein sequence ID" value="MBX54134.1"/>
    <property type="molecule type" value="Transcribed_RNA"/>
</dbReference>
<proteinExistence type="predicted"/>
<protein>
    <submittedName>
        <fullName evidence="1">Uncharacterized protein</fullName>
    </submittedName>
</protein>
<organism evidence="1">
    <name type="scientific">Rhizophora mucronata</name>
    <name type="common">Asiatic mangrove</name>
    <dbReference type="NCBI Taxonomy" id="61149"/>
    <lineage>
        <taxon>Eukaryota</taxon>
        <taxon>Viridiplantae</taxon>
        <taxon>Streptophyta</taxon>
        <taxon>Embryophyta</taxon>
        <taxon>Tracheophyta</taxon>
        <taxon>Spermatophyta</taxon>
        <taxon>Magnoliopsida</taxon>
        <taxon>eudicotyledons</taxon>
        <taxon>Gunneridae</taxon>
        <taxon>Pentapetalae</taxon>
        <taxon>rosids</taxon>
        <taxon>fabids</taxon>
        <taxon>Malpighiales</taxon>
        <taxon>Rhizophoraceae</taxon>
        <taxon>Rhizophora</taxon>
    </lineage>
</organism>
<evidence type="ECO:0000313" key="1">
    <source>
        <dbReference type="EMBL" id="MBX54134.1"/>
    </source>
</evidence>
<name>A0A2P2PH68_RHIMU</name>
<sequence>MGNCYLLFVKTVVEY</sequence>